<sequence>MATMQMPMPSTSLVLEDLTQGLNEWRNIQDIVRLTFKAFHDVLRAQGEAIKAIERAVDTKASRAEVATSLQQKANAADMAARIRELETLLASKADAADMERRALKTEVDASLRTQMSDVYTLLRSKTEDAEFKAFKEHADRQLAGLRADVTRLGSGMEALRGSLDGKAGLAEVSAALAQKADLAEVDDKLRDKVSRKMFQEALARKADVAQLDQAEARLGQELADLRALAGRKADATALEEVSSRTDRLRQRVEADSDTTAAALRTISATFDNTLADVRGRLEGTSTQVATLHRNMAAFDQQLRDVDTAFREGLSKKADAVEVYRLLDRKADAAAVTEALQHKASQETVDAVFAKVDNALDLAARLDALQRDVDNKVGEAKAIYQTMEGMARVEDVNKALLEVCAELENKAPVNEIMRLERQQAVINSGFAQNLHMGRWLWKSTRTKAGNAVPWEVQAVNTDTDNFLWEEGKATIVTITPGLYEVSFGFYSASGAPKLRRSPPLIQVLVNGEVALTALHNPNAVQHGAGGGGGGALSSVHTSYSGAASPSLRGPGSGAASPGLERATSTTGLNSSPVTGLTTWDVLMLPAKAKIAVTYQGEERGEGFLGLRKL</sequence>
<dbReference type="Proteomes" id="UP001054857">
    <property type="component" value="Unassembled WGS sequence"/>
</dbReference>
<dbReference type="PANTHER" id="PTHR40131:SF1">
    <property type="entry name" value="C1Q DOMAIN-CONTAINING PROTEIN"/>
    <property type="match status" value="1"/>
</dbReference>
<dbReference type="PANTHER" id="PTHR40131">
    <property type="entry name" value="C1Q DOMAIN-CONTAINING PROTEIN"/>
    <property type="match status" value="1"/>
</dbReference>
<dbReference type="AlphaFoldDB" id="A0AAD3HN02"/>
<evidence type="ECO:0000313" key="3">
    <source>
        <dbReference type="Proteomes" id="UP001054857"/>
    </source>
</evidence>
<evidence type="ECO:0000313" key="2">
    <source>
        <dbReference type="EMBL" id="GFR46717.1"/>
    </source>
</evidence>
<feature type="compositionally biased region" description="Polar residues" evidence="1">
    <location>
        <begin position="566"/>
        <end position="575"/>
    </location>
</feature>
<keyword evidence="3" id="KW-1185">Reference proteome</keyword>
<reference evidence="2 3" key="1">
    <citation type="journal article" date="2021" name="Sci. Rep.">
        <title>Genome sequencing of the multicellular alga Astrephomene provides insights into convergent evolution of germ-soma differentiation.</title>
        <authorList>
            <person name="Yamashita S."/>
            <person name="Yamamoto K."/>
            <person name="Matsuzaki R."/>
            <person name="Suzuki S."/>
            <person name="Yamaguchi H."/>
            <person name="Hirooka S."/>
            <person name="Minakuchi Y."/>
            <person name="Miyagishima S."/>
            <person name="Kawachi M."/>
            <person name="Toyoda A."/>
            <person name="Nozaki H."/>
        </authorList>
    </citation>
    <scope>NUCLEOTIDE SEQUENCE [LARGE SCALE GENOMIC DNA]</scope>
    <source>
        <strain evidence="2 3">NIES-4017</strain>
    </source>
</reference>
<evidence type="ECO:0000256" key="1">
    <source>
        <dbReference type="SAM" id="MobiDB-lite"/>
    </source>
</evidence>
<dbReference type="EMBL" id="BMAR01000015">
    <property type="protein sequence ID" value="GFR46717.1"/>
    <property type="molecule type" value="Genomic_DNA"/>
</dbReference>
<proteinExistence type="predicted"/>
<evidence type="ECO:0008006" key="4">
    <source>
        <dbReference type="Google" id="ProtNLM"/>
    </source>
</evidence>
<organism evidence="2 3">
    <name type="scientific">Astrephomene gubernaculifera</name>
    <dbReference type="NCBI Taxonomy" id="47775"/>
    <lineage>
        <taxon>Eukaryota</taxon>
        <taxon>Viridiplantae</taxon>
        <taxon>Chlorophyta</taxon>
        <taxon>core chlorophytes</taxon>
        <taxon>Chlorophyceae</taxon>
        <taxon>CS clade</taxon>
        <taxon>Chlamydomonadales</taxon>
        <taxon>Astrephomenaceae</taxon>
        <taxon>Astrephomene</taxon>
    </lineage>
</organism>
<accession>A0AAD3HN02</accession>
<gene>
    <name evidence="2" type="ORF">Agub_g8340</name>
</gene>
<protein>
    <recommendedName>
        <fullName evidence="4">C1q domain-containing protein</fullName>
    </recommendedName>
</protein>
<comment type="caution">
    <text evidence="2">The sequence shown here is derived from an EMBL/GenBank/DDBJ whole genome shotgun (WGS) entry which is preliminary data.</text>
</comment>
<feature type="region of interest" description="Disordered" evidence="1">
    <location>
        <begin position="545"/>
        <end position="575"/>
    </location>
</feature>
<name>A0AAD3HN02_9CHLO</name>